<dbReference type="STRING" id="1220188.A0A4S3JTR5"/>
<organism evidence="2 3">
    <name type="scientific">Aspergillus tanneri</name>
    <dbReference type="NCBI Taxonomy" id="1220188"/>
    <lineage>
        <taxon>Eukaryota</taxon>
        <taxon>Fungi</taxon>
        <taxon>Dikarya</taxon>
        <taxon>Ascomycota</taxon>
        <taxon>Pezizomycotina</taxon>
        <taxon>Eurotiomycetes</taxon>
        <taxon>Eurotiomycetidae</taxon>
        <taxon>Eurotiales</taxon>
        <taxon>Aspergillaceae</taxon>
        <taxon>Aspergillus</taxon>
        <taxon>Aspergillus subgen. Circumdati</taxon>
    </lineage>
</organism>
<evidence type="ECO:0000313" key="2">
    <source>
        <dbReference type="EMBL" id="THC98707.1"/>
    </source>
</evidence>
<accession>A0A4S3JTR5</accession>
<dbReference type="InterPro" id="IPR002013">
    <property type="entry name" value="SAC_dom"/>
</dbReference>
<dbReference type="AlphaFoldDB" id="A0A4S3JTR5"/>
<proteinExistence type="predicted"/>
<dbReference type="GO" id="GO:0016791">
    <property type="term" value="F:phosphatase activity"/>
    <property type="evidence" value="ECO:0007669"/>
    <property type="project" value="InterPro"/>
</dbReference>
<dbReference type="GO" id="GO:0006629">
    <property type="term" value="P:lipid metabolic process"/>
    <property type="evidence" value="ECO:0007669"/>
    <property type="project" value="UniProtKB-ARBA"/>
</dbReference>
<feature type="domain" description="SAC" evidence="1">
    <location>
        <begin position="70"/>
        <end position="177"/>
    </location>
</feature>
<dbReference type="Proteomes" id="UP000308092">
    <property type="component" value="Unassembled WGS sequence"/>
</dbReference>
<keyword evidence="3" id="KW-1185">Reference proteome</keyword>
<dbReference type="VEuPathDB" id="FungiDB:EYZ11_001841"/>
<dbReference type="Pfam" id="PF02383">
    <property type="entry name" value="Syja_N"/>
    <property type="match status" value="1"/>
</dbReference>
<reference evidence="2 3" key="1">
    <citation type="submission" date="2019-03" db="EMBL/GenBank/DDBJ databases">
        <title>The genome sequence of a newly discovered highly antifungal drug resistant Aspergillus species, Aspergillus tanneri NIH 1004.</title>
        <authorList>
            <person name="Mounaud S."/>
            <person name="Singh I."/>
            <person name="Joardar V."/>
            <person name="Pakala S."/>
            <person name="Pakala S."/>
            <person name="Venepally P."/>
            <person name="Hoover J."/>
            <person name="Nierman W."/>
            <person name="Chung J."/>
            <person name="Losada L."/>
        </authorList>
    </citation>
    <scope>NUCLEOTIDE SEQUENCE [LARGE SCALE GENOMIC DNA]</scope>
    <source>
        <strain evidence="2 3">NIH1004</strain>
    </source>
</reference>
<name>A0A4S3JTR5_9EURO</name>
<evidence type="ECO:0000259" key="1">
    <source>
        <dbReference type="Pfam" id="PF02383"/>
    </source>
</evidence>
<protein>
    <recommendedName>
        <fullName evidence="1">SAC domain-containing protein</fullName>
    </recommendedName>
</protein>
<sequence length="177" mass="20058">MPSLRVLAKDHPQRSLALATSDYILIFQHSSIEPEVSHQRRSNDRTRCLVEFSKLQDVELSSYRKLGDGYGTLGLITLGEEVFLSVVTGYSKAATVRPGENISRIENVDFFCLSHSEYENGLDYESPSSLATEEFTHGTENRELVSEHPFLSLKKLLGDGSFYYSLDFNLTDRLQDR</sequence>
<evidence type="ECO:0000313" key="3">
    <source>
        <dbReference type="Proteomes" id="UP000308092"/>
    </source>
</evidence>
<gene>
    <name evidence="2" type="ORF">EYZ11_001841</name>
</gene>
<comment type="caution">
    <text evidence="2">The sequence shown here is derived from an EMBL/GenBank/DDBJ whole genome shotgun (WGS) entry which is preliminary data.</text>
</comment>
<dbReference type="EMBL" id="SOSA01000037">
    <property type="protein sequence ID" value="THC98707.1"/>
    <property type="molecule type" value="Genomic_DNA"/>
</dbReference>